<accession>A0AAV4R2Z8</accession>
<dbReference type="Proteomes" id="UP001054837">
    <property type="component" value="Unassembled WGS sequence"/>
</dbReference>
<dbReference type="AlphaFoldDB" id="A0AAV4R2Z8"/>
<evidence type="ECO:0000313" key="1">
    <source>
        <dbReference type="EMBL" id="GIY14637.1"/>
    </source>
</evidence>
<reference evidence="1 2" key="1">
    <citation type="submission" date="2021-06" db="EMBL/GenBank/DDBJ databases">
        <title>Caerostris darwini draft genome.</title>
        <authorList>
            <person name="Kono N."/>
            <person name="Arakawa K."/>
        </authorList>
    </citation>
    <scope>NUCLEOTIDE SEQUENCE [LARGE SCALE GENOMIC DNA]</scope>
</reference>
<protein>
    <recommendedName>
        <fullName evidence="3">DDE-1 domain-containing protein</fullName>
    </recommendedName>
</protein>
<sequence>MSYIEEVLKSFKVTDVKEALTHWDSNVKHHKISDIEWNIIKEKKDKIAYSRDYHFIVLQKKQCSVALSSANILCNCPLQYLAMVHITKEELWIKGLLEELYVQNAALTYVKILFDNYAAHVPGNQTTTERSKLIDIKYPFIRNCEENHQFRFCYV</sequence>
<keyword evidence="2" id="KW-1185">Reference proteome</keyword>
<evidence type="ECO:0000313" key="2">
    <source>
        <dbReference type="Proteomes" id="UP001054837"/>
    </source>
</evidence>
<comment type="caution">
    <text evidence="1">The sequence shown here is derived from an EMBL/GenBank/DDBJ whole genome shotgun (WGS) entry which is preliminary data.</text>
</comment>
<proteinExistence type="predicted"/>
<name>A0AAV4R2Z8_9ARAC</name>
<gene>
    <name evidence="1" type="ORF">CDAR_567051</name>
</gene>
<dbReference type="EMBL" id="BPLQ01005396">
    <property type="protein sequence ID" value="GIY14637.1"/>
    <property type="molecule type" value="Genomic_DNA"/>
</dbReference>
<organism evidence="1 2">
    <name type="scientific">Caerostris darwini</name>
    <dbReference type="NCBI Taxonomy" id="1538125"/>
    <lineage>
        <taxon>Eukaryota</taxon>
        <taxon>Metazoa</taxon>
        <taxon>Ecdysozoa</taxon>
        <taxon>Arthropoda</taxon>
        <taxon>Chelicerata</taxon>
        <taxon>Arachnida</taxon>
        <taxon>Araneae</taxon>
        <taxon>Araneomorphae</taxon>
        <taxon>Entelegynae</taxon>
        <taxon>Araneoidea</taxon>
        <taxon>Araneidae</taxon>
        <taxon>Caerostris</taxon>
    </lineage>
</organism>
<evidence type="ECO:0008006" key="3">
    <source>
        <dbReference type="Google" id="ProtNLM"/>
    </source>
</evidence>